<keyword evidence="13" id="KW-1185">Reference proteome</keyword>
<gene>
    <name evidence="12" type="ORF">SAMN05216184_103174</name>
</gene>
<dbReference type="RefSeq" id="WP_220035113.1">
    <property type="nucleotide sequence ID" value="NZ_QKLZ01000003.1"/>
</dbReference>
<dbReference type="Gene3D" id="1.10.246.130">
    <property type="match status" value="1"/>
</dbReference>
<sequence>MSHLARRPHRPATLILPLTAVLVVGGVPAAHGLPQEYDKEATATGYDGAVASLDPYASLAGLEVLREGGNAVDAAVAASAALGVTRPYDGSIGGGGFFVHYSAETGEVTTIDSREEAWAAMEPDVFLEDGEPIPFAERRVSGLSQGVPGLVRGWELALSEYGTKSLAEVLEPAVRVAEDGFVVDDEYERRTEDNLEIFRDFSSSSATFLVDDEAPEAGTVITNEELADTYRLLGEEGADVFYEGEIAEAIVATNTTPPLSDGAEREVRPGEMTLADLAGYEALEQEPTVVDYRGLQVYGMAPPSSGGSTVGEALNILEGFDLSAMAEEEVLHHMAESSALAFADRNTYVGDEAFLDVPLTGLLSQEFADERRELIGERAQARPVPAGDPWPYDDGDGDAADAGSAEGHGSTTHLTVADRWGNVVSYTFTIEQIGGSGIAVPGYGFLLNNQLTDFEPDPEHPANAPEGGKRPRSSMAPTIVLDDGAPVAAFGSPGGATIITTVLQIAVNHLDLGMSLPEAIAAPRLSSRNGAASEAEAAIAGTALGEALRARGHTVNEVGTLGNATGIAFLPDGRLQAAAEPERSGGGSAMVVRPEDVPPPSASPQFHLSNDWRGTTDEVFRYGRSGDEVLIGDWDGDGTDTIAVRRGNVVHVSGGHRGGDASLAFTYGRPGDTLLVGDWDGDGHDTLAVRRGADYHVKNRLTGGEADRVVRYGRENDTVLVGDWDADGTDTFTVRRDATYHVRNSLRGGDADTVFTYGRSGDVTLAGDWDGNGTDTLSIQRGRVFHVNNSLRGGDADRVLTFGREGDEVYVGDWDGNGTDTLGVRRH</sequence>
<feature type="region of interest" description="Disordered" evidence="11">
    <location>
        <begin position="452"/>
        <end position="473"/>
    </location>
</feature>
<feature type="binding site" evidence="10">
    <location>
        <position position="495"/>
    </location>
    <ligand>
        <name>L-glutamate</name>
        <dbReference type="ChEBI" id="CHEBI:29985"/>
    </ligand>
</feature>
<evidence type="ECO:0000256" key="9">
    <source>
        <dbReference type="PIRSR" id="PIRSR600101-1"/>
    </source>
</evidence>
<feature type="active site" description="Nucleophile" evidence="9">
    <location>
        <position position="411"/>
    </location>
</feature>
<reference evidence="12 13" key="1">
    <citation type="submission" date="2016-10" db="EMBL/GenBank/DDBJ databases">
        <authorList>
            <person name="Cai Z."/>
        </authorList>
    </citation>
    <scope>NUCLEOTIDE SEQUENCE [LARGE SCALE GENOMIC DNA]</scope>
    <source>
        <strain evidence="12 13">CGMCC 1.10826</strain>
    </source>
</reference>
<organism evidence="12 13">
    <name type="scientific">Georgenia satyanarayanai</name>
    <dbReference type="NCBI Taxonomy" id="860221"/>
    <lineage>
        <taxon>Bacteria</taxon>
        <taxon>Bacillati</taxon>
        <taxon>Actinomycetota</taxon>
        <taxon>Actinomycetes</taxon>
        <taxon>Micrococcales</taxon>
        <taxon>Bogoriellaceae</taxon>
        <taxon>Georgenia</taxon>
    </lineage>
</organism>
<dbReference type="EMBL" id="UETB01000003">
    <property type="protein sequence ID" value="SSA39992.1"/>
    <property type="molecule type" value="Genomic_DNA"/>
</dbReference>
<dbReference type="Gene3D" id="3.60.20.40">
    <property type="match status" value="1"/>
</dbReference>
<evidence type="ECO:0000256" key="10">
    <source>
        <dbReference type="PIRSR" id="PIRSR600101-2"/>
    </source>
</evidence>
<dbReference type="GO" id="GO:0006751">
    <property type="term" value="P:glutathione catabolic process"/>
    <property type="evidence" value="ECO:0007669"/>
    <property type="project" value="InterPro"/>
</dbReference>
<comment type="catalytic activity">
    <reaction evidence="2">
        <text>glutathione + H2O = L-cysteinylglycine + L-glutamate</text>
        <dbReference type="Rhea" id="RHEA:28807"/>
        <dbReference type="ChEBI" id="CHEBI:15377"/>
        <dbReference type="ChEBI" id="CHEBI:29985"/>
        <dbReference type="ChEBI" id="CHEBI:57925"/>
        <dbReference type="ChEBI" id="CHEBI:61694"/>
        <dbReference type="EC" id="3.4.19.13"/>
    </reaction>
</comment>
<name>A0A2Y9BX06_9MICO</name>
<comment type="catalytic activity">
    <reaction evidence="1">
        <text>an S-substituted glutathione + H2O = an S-substituted L-cysteinylglycine + L-glutamate</text>
        <dbReference type="Rhea" id="RHEA:59468"/>
        <dbReference type="ChEBI" id="CHEBI:15377"/>
        <dbReference type="ChEBI" id="CHEBI:29985"/>
        <dbReference type="ChEBI" id="CHEBI:90779"/>
        <dbReference type="ChEBI" id="CHEBI:143103"/>
        <dbReference type="EC" id="3.4.19.13"/>
    </reaction>
</comment>
<keyword evidence="4" id="KW-0808">Transferase</keyword>
<dbReference type="Proteomes" id="UP000250222">
    <property type="component" value="Unassembled WGS sequence"/>
</dbReference>
<evidence type="ECO:0000256" key="4">
    <source>
        <dbReference type="ARBA" id="ARBA00022679"/>
    </source>
</evidence>
<proteinExistence type="inferred from homology"/>
<evidence type="ECO:0000256" key="3">
    <source>
        <dbReference type="ARBA" id="ARBA00009381"/>
    </source>
</evidence>
<accession>A0A2Y9BX06</accession>
<evidence type="ECO:0000256" key="2">
    <source>
        <dbReference type="ARBA" id="ARBA00001089"/>
    </source>
</evidence>
<dbReference type="SUPFAM" id="SSF56235">
    <property type="entry name" value="N-terminal nucleophile aminohydrolases (Ntn hydrolases)"/>
    <property type="match status" value="1"/>
</dbReference>
<keyword evidence="6" id="KW-0865">Zymogen</keyword>
<dbReference type="GO" id="GO:0103068">
    <property type="term" value="F:leukotriene C4 gamma-glutamyl transferase activity"/>
    <property type="evidence" value="ECO:0007669"/>
    <property type="project" value="UniProtKB-EC"/>
</dbReference>
<dbReference type="InterPro" id="IPR043137">
    <property type="entry name" value="GGT_ssub_C"/>
</dbReference>
<keyword evidence="5 12" id="KW-0378">Hydrolase</keyword>
<feature type="compositionally biased region" description="Low complexity" evidence="11">
    <location>
        <begin position="400"/>
        <end position="409"/>
    </location>
</feature>
<dbReference type="Pfam" id="PF01019">
    <property type="entry name" value="G_glu_transpept"/>
    <property type="match status" value="1"/>
</dbReference>
<evidence type="ECO:0000256" key="7">
    <source>
        <dbReference type="ARBA" id="ARBA00023315"/>
    </source>
</evidence>
<evidence type="ECO:0000256" key="11">
    <source>
        <dbReference type="SAM" id="MobiDB-lite"/>
    </source>
</evidence>
<feature type="binding site" evidence="10">
    <location>
        <position position="114"/>
    </location>
    <ligand>
        <name>L-glutamate</name>
        <dbReference type="ChEBI" id="CHEBI:29985"/>
    </ligand>
</feature>
<comment type="similarity">
    <text evidence="3">Belongs to the gamma-glutamyltransferase family.</text>
</comment>
<evidence type="ECO:0000256" key="1">
    <source>
        <dbReference type="ARBA" id="ARBA00001049"/>
    </source>
</evidence>
<evidence type="ECO:0000313" key="13">
    <source>
        <dbReference type="Proteomes" id="UP000250222"/>
    </source>
</evidence>
<dbReference type="PANTHER" id="PTHR43199">
    <property type="entry name" value="GLUTATHIONE HYDROLASE"/>
    <property type="match status" value="1"/>
</dbReference>
<feature type="binding site" evidence="10">
    <location>
        <position position="453"/>
    </location>
    <ligand>
        <name>L-glutamate</name>
        <dbReference type="ChEBI" id="CHEBI:29985"/>
    </ligand>
</feature>
<evidence type="ECO:0000313" key="12">
    <source>
        <dbReference type="EMBL" id="SSA39992.1"/>
    </source>
</evidence>
<dbReference type="AlphaFoldDB" id="A0A2Y9BX06"/>
<dbReference type="InterPro" id="IPR029055">
    <property type="entry name" value="Ntn_hydrolases_N"/>
</dbReference>
<evidence type="ECO:0000256" key="6">
    <source>
        <dbReference type="ARBA" id="ARBA00023145"/>
    </source>
</evidence>
<keyword evidence="7" id="KW-0012">Acyltransferase</keyword>
<dbReference type="InterPro" id="IPR028994">
    <property type="entry name" value="Integrin_alpha_N"/>
</dbReference>
<comment type="catalytic activity">
    <reaction evidence="8">
        <text>an N-terminal (5-L-glutamyl)-[peptide] + an alpha-amino acid = 5-L-glutamyl amino acid + an N-terminal L-alpha-aminoacyl-[peptide]</text>
        <dbReference type="Rhea" id="RHEA:23904"/>
        <dbReference type="Rhea" id="RHEA-COMP:9780"/>
        <dbReference type="Rhea" id="RHEA-COMP:9795"/>
        <dbReference type="ChEBI" id="CHEBI:77644"/>
        <dbReference type="ChEBI" id="CHEBI:78597"/>
        <dbReference type="ChEBI" id="CHEBI:78599"/>
        <dbReference type="ChEBI" id="CHEBI:78608"/>
        <dbReference type="EC" id="2.3.2.2"/>
    </reaction>
</comment>
<protein>
    <submittedName>
        <fullName evidence="12">Gamma-glutamyltranspeptidase / glutathione hydrolase</fullName>
    </submittedName>
</protein>
<evidence type="ECO:0000256" key="5">
    <source>
        <dbReference type="ARBA" id="ARBA00022801"/>
    </source>
</evidence>
<feature type="region of interest" description="Disordered" evidence="11">
    <location>
        <begin position="376"/>
        <end position="411"/>
    </location>
</feature>
<dbReference type="InterPro" id="IPR043138">
    <property type="entry name" value="GGT_lsub"/>
</dbReference>
<dbReference type="PANTHER" id="PTHR43199:SF1">
    <property type="entry name" value="GLUTATHIONE HYDROLASE PROENZYME"/>
    <property type="match status" value="1"/>
</dbReference>
<dbReference type="InterPro" id="IPR000101">
    <property type="entry name" value="GGT_peptidase"/>
</dbReference>
<feature type="binding site" evidence="10">
    <location>
        <begin position="473"/>
        <end position="474"/>
    </location>
    <ligand>
        <name>L-glutamate</name>
        <dbReference type="ChEBI" id="CHEBI:29985"/>
    </ligand>
</feature>
<dbReference type="PRINTS" id="PR01210">
    <property type="entry name" value="GGTRANSPTASE"/>
</dbReference>
<dbReference type="GO" id="GO:0036374">
    <property type="term" value="F:glutathione hydrolase activity"/>
    <property type="evidence" value="ECO:0007669"/>
    <property type="project" value="UniProtKB-EC"/>
</dbReference>
<dbReference type="SUPFAM" id="SSF69318">
    <property type="entry name" value="Integrin alpha N-terminal domain"/>
    <property type="match status" value="1"/>
</dbReference>
<dbReference type="NCBIfam" id="TIGR00066">
    <property type="entry name" value="g_glut_trans"/>
    <property type="match status" value="1"/>
</dbReference>
<evidence type="ECO:0000256" key="8">
    <source>
        <dbReference type="ARBA" id="ARBA00047417"/>
    </source>
</evidence>
<dbReference type="InterPro" id="IPR051792">
    <property type="entry name" value="GGT_bact"/>
</dbReference>